<dbReference type="eggNOG" id="COG1333">
    <property type="taxonomic scope" value="Bacteria"/>
</dbReference>
<accession>H9UFF8</accession>
<feature type="transmembrane region" description="Helical" evidence="6">
    <location>
        <begin position="12"/>
        <end position="31"/>
    </location>
</feature>
<evidence type="ECO:0000256" key="6">
    <source>
        <dbReference type="SAM" id="Phobius"/>
    </source>
</evidence>
<dbReference type="InterPro" id="IPR007816">
    <property type="entry name" value="ResB-like_domain"/>
</dbReference>
<dbReference type="GO" id="GO:0017004">
    <property type="term" value="P:cytochrome complex assembly"/>
    <property type="evidence" value="ECO:0007669"/>
    <property type="project" value="UniProtKB-KW"/>
</dbReference>
<evidence type="ECO:0000256" key="1">
    <source>
        <dbReference type="ARBA" id="ARBA00004141"/>
    </source>
</evidence>
<feature type="transmembrane region" description="Helical" evidence="6">
    <location>
        <begin position="43"/>
        <end position="64"/>
    </location>
</feature>
<sequence length="301" mass="33197">MIRSALHYLRSLRLTLVLLAGLAVLLGLDAFPGGGLQLIGTPLFWLIIGLLGANTAACTGWALWHRPPTRLLNWGPHLIHLGLLFLLAGLVLSLLLRHEETVVLEQGQTERLQAGIILQLTEAREVRNDRGDLVNWESRLKIQAPGQEPWQGTTAVNRPLRIPPYRLYQTDFETRPAVRLLPAGSADGQIERTAGTEVVLAVNEGYRENDTLWVLSRDDSQPGEPDSFFFLGYRDGQMTGRRSLQEGAESLGLEPLEATEKTLSGLRLSYDPGALPAAAGALLLGFGVILYGIERYRRRLA</sequence>
<dbReference type="KEGG" id="sfc:Spiaf_0142"/>
<dbReference type="HOGENOM" id="CLU_924097_0_0_12"/>
<reference evidence="9" key="1">
    <citation type="journal article" date="2013" name="Stand. Genomic Sci.">
        <title>Complete genome sequence of the halophilic bacterium Spirochaeta africana type strain (Z-7692(T)) from the alkaline Lake Magadi in the East African Rift.</title>
        <authorList>
            <person name="Liolos K."/>
            <person name="Abt B."/>
            <person name="Scheuner C."/>
            <person name="Teshima H."/>
            <person name="Held B."/>
            <person name="Lapidus A."/>
            <person name="Nolan M."/>
            <person name="Lucas S."/>
            <person name="Deshpande S."/>
            <person name="Cheng J.F."/>
            <person name="Tapia R."/>
            <person name="Goodwin L.A."/>
            <person name="Pitluck S."/>
            <person name="Pagani I."/>
            <person name="Ivanova N."/>
            <person name="Mavromatis K."/>
            <person name="Mikhailova N."/>
            <person name="Huntemann M."/>
            <person name="Pati A."/>
            <person name="Chen A."/>
            <person name="Palaniappan K."/>
            <person name="Land M."/>
            <person name="Rohde M."/>
            <person name="Tindall B.J."/>
            <person name="Detter J.C."/>
            <person name="Goker M."/>
            <person name="Bristow J."/>
            <person name="Eisen J.A."/>
            <person name="Markowitz V."/>
            <person name="Hugenholtz P."/>
            <person name="Woyke T."/>
            <person name="Klenk H.P."/>
            <person name="Kyrpides N.C."/>
        </authorList>
    </citation>
    <scope>NUCLEOTIDE SEQUENCE</scope>
    <source>
        <strain evidence="9">ATCC 700263 / DSM 8902 / Z-7692</strain>
    </source>
</reference>
<organism evidence="8 9">
    <name type="scientific">Spirochaeta africana (strain ATCC 700263 / DSM 8902 / Z-7692)</name>
    <dbReference type="NCBI Taxonomy" id="889378"/>
    <lineage>
        <taxon>Bacteria</taxon>
        <taxon>Pseudomonadati</taxon>
        <taxon>Spirochaetota</taxon>
        <taxon>Spirochaetia</taxon>
        <taxon>Spirochaetales</taxon>
        <taxon>Spirochaetaceae</taxon>
        <taxon>Spirochaeta</taxon>
    </lineage>
</organism>
<dbReference type="RefSeq" id="WP_014454249.1">
    <property type="nucleotide sequence ID" value="NC_017098.1"/>
</dbReference>
<evidence type="ECO:0000256" key="4">
    <source>
        <dbReference type="ARBA" id="ARBA00022989"/>
    </source>
</evidence>
<dbReference type="PATRIC" id="fig|889378.3.peg.145"/>
<proteinExistence type="predicted"/>
<evidence type="ECO:0000259" key="7">
    <source>
        <dbReference type="Pfam" id="PF05140"/>
    </source>
</evidence>
<keyword evidence="3" id="KW-0201">Cytochrome c-type biogenesis</keyword>
<keyword evidence="9" id="KW-1185">Reference proteome</keyword>
<evidence type="ECO:0000256" key="3">
    <source>
        <dbReference type="ARBA" id="ARBA00022748"/>
    </source>
</evidence>
<name>H9UFF8_SPIAZ</name>
<protein>
    <submittedName>
        <fullName evidence="8">Cytochrome c biogenesis factor</fullName>
    </submittedName>
</protein>
<dbReference type="InterPro" id="IPR023494">
    <property type="entry name" value="Cyt_c_bgen_Ccs1/CcsB/ResB"/>
</dbReference>
<dbReference type="PANTHER" id="PTHR31566">
    <property type="entry name" value="CYTOCHROME C BIOGENESIS PROTEIN CCS1, CHLOROPLASTIC"/>
    <property type="match status" value="1"/>
</dbReference>
<comment type="subcellular location">
    <subcellularLocation>
        <location evidence="1">Membrane</location>
        <topology evidence="1">Multi-pass membrane protein</topology>
    </subcellularLocation>
</comment>
<dbReference type="Pfam" id="PF05140">
    <property type="entry name" value="ResB"/>
    <property type="match status" value="1"/>
</dbReference>
<feature type="domain" description="ResB-like" evidence="7">
    <location>
        <begin position="72"/>
        <end position="177"/>
    </location>
</feature>
<feature type="transmembrane region" description="Helical" evidence="6">
    <location>
        <begin position="76"/>
        <end position="96"/>
    </location>
</feature>
<dbReference type="STRING" id="889378.Spiaf_0142"/>
<keyword evidence="2 6" id="KW-0812">Transmembrane</keyword>
<evidence type="ECO:0000256" key="5">
    <source>
        <dbReference type="ARBA" id="ARBA00023136"/>
    </source>
</evidence>
<gene>
    <name evidence="8" type="ordered locus">Spiaf_0142</name>
</gene>
<evidence type="ECO:0000313" key="8">
    <source>
        <dbReference type="EMBL" id="AFG36251.1"/>
    </source>
</evidence>
<keyword evidence="4 6" id="KW-1133">Transmembrane helix</keyword>
<dbReference type="AlphaFoldDB" id="H9UFF8"/>
<dbReference type="EMBL" id="CP003282">
    <property type="protein sequence ID" value="AFG36251.1"/>
    <property type="molecule type" value="Genomic_DNA"/>
</dbReference>
<evidence type="ECO:0000256" key="2">
    <source>
        <dbReference type="ARBA" id="ARBA00022692"/>
    </source>
</evidence>
<feature type="transmembrane region" description="Helical" evidence="6">
    <location>
        <begin position="273"/>
        <end position="293"/>
    </location>
</feature>
<dbReference type="GO" id="GO:0016020">
    <property type="term" value="C:membrane"/>
    <property type="evidence" value="ECO:0007669"/>
    <property type="project" value="UniProtKB-SubCell"/>
</dbReference>
<dbReference type="Proteomes" id="UP000007383">
    <property type="component" value="Chromosome"/>
</dbReference>
<evidence type="ECO:0000313" key="9">
    <source>
        <dbReference type="Proteomes" id="UP000007383"/>
    </source>
</evidence>
<keyword evidence="5 6" id="KW-0472">Membrane</keyword>